<keyword evidence="1" id="KW-0812">Transmembrane</keyword>
<dbReference type="PANTHER" id="PTHR38926:SF72">
    <property type="entry name" value="IM:7136021-RELATED"/>
    <property type="match status" value="1"/>
</dbReference>
<dbReference type="Gene3D" id="1.20.1280.50">
    <property type="match status" value="1"/>
</dbReference>
<reference evidence="4" key="1">
    <citation type="submission" date="2015-06" db="EMBL/GenBank/DDBJ databases">
        <title>Expansion of signal transduction pathways in fungi by whole-genome duplication.</title>
        <authorList>
            <consortium name="DOE Joint Genome Institute"/>
            <person name="Corrochano L.M."/>
            <person name="Kuo A."/>
            <person name="Marcet-Houben M."/>
            <person name="Polaino S."/>
            <person name="Salamov A."/>
            <person name="Villalobos J.M."/>
            <person name="Alvarez M.I."/>
            <person name="Avalos J."/>
            <person name="Benito E.P."/>
            <person name="Benoit I."/>
            <person name="Burger G."/>
            <person name="Camino L.P."/>
            <person name="Canovas D."/>
            <person name="Cerda-Olmedo E."/>
            <person name="Cheng J.-F."/>
            <person name="Dominguez A."/>
            <person name="Elias M."/>
            <person name="Eslava A.P."/>
            <person name="Glaser F."/>
            <person name="Grimwood J."/>
            <person name="Gutierrez G."/>
            <person name="Heitman J."/>
            <person name="Henrissat B."/>
            <person name="Iturriaga E.A."/>
            <person name="Lang B.F."/>
            <person name="Lavin J.L."/>
            <person name="Lee S."/>
            <person name="Li W."/>
            <person name="Lindquist E."/>
            <person name="Lopez-Garcia S."/>
            <person name="Luque E.M."/>
            <person name="Marcos A.T."/>
            <person name="Martin J."/>
            <person name="McCluskey K."/>
            <person name="Medina H.R."/>
            <person name="Miralles-Duran A."/>
            <person name="Miyazaki A."/>
            <person name="Munoz-Torres E."/>
            <person name="Oguiza J.A."/>
            <person name="Ohm R."/>
            <person name="Olmedo M."/>
            <person name="Orejas M."/>
            <person name="Ortiz-Castellanos L."/>
            <person name="Pisabarro A.G."/>
            <person name="Rodriguez-Romero J."/>
            <person name="Ruiz-Herrera J."/>
            <person name="Ruiz-Vazquez R."/>
            <person name="Sanz C."/>
            <person name="Schackwitz W."/>
            <person name="Schmutz J."/>
            <person name="Shahriari M."/>
            <person name="Shelest E."/>
            <person name="Silva-Franco F."/>
            <person name="Soanes D."/>
            <person name="Syed K."/>
            <person name="Tagua V.G."/>
            <person name="Talbot N.J."/>
            <person name="Thon M."/>
            <person name="De vries R.P."/>
            <person name="Wiebenga A."/>
            <person name="Yadav J.S."/>
            <person name="Braun E.L."/>
            <person name="Baker S."/>
            <person name="Garre V."/>
            <person name="Horwitz B."/>
            <person name="Torres-Martinez S."/>
            <person name="Idnurm A."/>
            <person name="Herrera-Estrella A."/>
            <person name="Gabaldon T."/>
            <person name="Grigoriev I.V."/>
        </authorList>
    </citation>
    <scope>NUCLEOTIDE SEQUENCE [LARGE SCALE GENOMIC DNA]</scope>
    <source>
        <strain evidence="4">NRRL 1555(-)</strain>
    </source>
</reference>
<accession>A0A167NBY6</accession>
<name>A0A167NBY6_PHYB8</name>
<dbReference type="GeneID" id="29004198"/>
<dbReference type="Gene3D" id="3.80.10.10">
    <property type="entry name" value="Ribonuclease Inhibitor"/>
    <property type="match status" value="2"/>
</dbReference>
<dbReference type="InParanoid" id="A0A167NBY6"/>
<protein>
    <recommendedName>
        <fullName evidence="2">F-box domain-containing protein</fullName>
    </recommendedName>
</protein>
<dbReference type="InterPro" id="IPR001810">
    <property type="entry name" value="F-box_dom"/>
</dbReference>
<dbReference type="Proteomes" id="UP000077315">
    <property type="component" value="Unassembled WGS sequence"/>
</dbReference>
<proteinExistence type="predicted"/>
<dbReference type="InterPro" id="IPR032675">
    <property type="entry name" value="LRR_dom_sf"/>
</dbReference>
<sequence length="679" mass="76982">MLASEVPFEILTKIANLLQPSELRTCTVVCKSWHDSFNEVIWREVTIETDIQLEKLCDISTAEENPYQDNGHLVRILALDQKLVMTVEKLNAIRSQFPHLQSLSIELSRNLFPRDIPAVFDVWPSLTQLHISPSRIAASDGVKEFLKFMTFFPNLRVLFCTEFSPFRTRPFNLIDIETLHDILPQLEVLRIGSVFAPLSSEDVLSLEKVVPARKLVKLRVGFLNLDSRWLCYYVHKYPNLRGFTLYNHGGMHRKSSYEEARAMFPKLSNCFPYLETLNLTGFSPTAWSHIALADLIFGFNNSIKHFSTYLRTNVEDPGIQQAVKSCMRVFPATIVSLRITSEFNFTDLEALPTALGACHHLKYLYMGAKDVSVQLDTILDNSPALKMLTLKQVNISLSPGVPEAPALHGLRLLYIDADETDTGQIDTELFSYISVRCRQLRYMSLHGAQITCSNVLSTDNLCFSMPHTNLKYLQLENISYQLPKMHSGQESRNMVIFIQKDAPLESGNSGADYLFIKSSLMPIAKSTWLQMYFDRKTQNSLVKLRVLTEGEAEIAERYSNSTELDNILCSSSSDESAVFLSPLEATTQNLLSRGFVSFIFGSVERYDFCMDSDSNKKKWYDHPDESFNQLPSQSCVLLFLICNVWIPSATAILAVSMSLRKLLFMTAPSVSGHVFFRGC</sequence>
<keyword evidence="1" id="KW-1133">Transmembrane helix</keyword>
<dbReference type="EMBL" id="KV440977">
    <property type="protein sequence ID" value="OAD75628.1"/>
    <property type="molecule type" value="Genomic_DNA"/>
</dbReference>
<feature type="domain" description="F-box" evidence="2">
    <location>
        <begin position="1"/>
        <end position="45"/>
    </location>
</feature>
<dbReference type="RefSeq" id="XP_018293668.1">
    <property type="nucleotide sequence ID" value="XM_018443293.1"/>
</dbReference>
<evidence type="ECO:0000259" key="2">
    <source>
        <dbReference type="PROSITE" id="PS50181"/>
    </source>
</evidence>
<dbReference type="VEuPathDB" id="FungiDB:PHYBLDRAFT_77756"/>
<dbReference type="OrthoDB" id="2221454at2759"/>
<evidence type="ECO:0000313" key="3">
    <source>
        <dbReference type="EMBL" id="OAD75628.1"/>
    </source>
</evidence>
<feature type="transmembrane region" description="Helical" evidence="1">
    <location>
        <begin position="636"/>
        <end position="655"/>
    </location>
</feature>
<gene>
    <name evidence="3" type="ORF">PHYBLDRAFT_77756</name>
</gene>
<organism evidence="3 4">
    <name type="scientific">Phycomyces blakesleeanus (strain ATCC 8743b / DSM 1359 / FGSC 10004 / NBRC 33097 / NRRL 1555)</name>
    <dbReference type="NCBI Taxonomy" id="763407"/>
    <lineage>
        <taxon>Eukaryota</taxon>
        <taxon>Fungi</taxon>
        <taxon>Fungi incertae sedis</taxon>
        <taxon>Mucoromycota</taxon>
        <taxon>Mucoromycotina</taxon>
        <taxon>Mucoromycetes</taxon>
        <taxon>Mucorales</taxon>
        <taxon>Phycomycetaceae</taxon>
        <taxon>Phycomyces</taxon>
    </lineage>
</organism>
<dbReference type="SUPFAM" id="SSF81383">
    <property type="entry name" value="F-box domain"/>
    <property type="match status" value="1"/>
</dbReference>
<dbReference type="Pfam" id="PF12937">
    <property type="entry name" value="F-box-like"/>
    <property type="match status" value="1"/>
</dbReference>
<keyword evidence="4" id="KW-1185">Reference proteome</keyword>
<keyword evidence="1" id="KW-0472">Membrane</keyword>
<evidence type="ECO:0000313" key="4">
    <source>
        <dbReference type="Proteomes" id="UP000077315"/>
    </source>
</evidence>
<dbReference type="PANTHER" id="PTHR38926">
    <property type="entry name" value="F-BOX DOMAIN CONTAINING PROTEIN, EXPRESSED"/>
    <property type="match status" value="1"/>
</dbReference>
<evidence type="ECO:0000256" key="1">
    <source>
        <dbReference type="SAM" id="Phobius"/>
    </source>
</evidence>
<dbReference type="PROSITE" id="PS50181">
    <property type="entry name" value="FBOX"/>
    <property type="match status" value="1"/>
</dbReference>
<dbReference type="InterPro" id="IPR036047">
    <property type="entry name" value="F-box-like_dom_sf"/>
</dbReference>
<dbReference type="SUPFAM" id="SSF52047">
    <property type="entry name" value="RNI-like"/>
    <property type="match status" value="1"/>
</dbReference>
<dbReference type="AlphaFoldDB" id="A0A167NBY6"/>